<evidence type="ECO:0000256" key="1">
    <source>
        <dbReference type="SAM" id="Phobius"/>
    </source>
</evidence>
<dbReference type="PROSITE" id="PS50112">
    <property type="entry name" value="PAS"/>
    <property type="match status" value="1"/>
</dbReference>
<comment type="caution">
    <text evidence="3">The sequence shown here is derived from an EMBL/GenBank/DDBJ whole genome shotgun (WGS) entry which is preliminary data.</text>
</comment>
<accession>X0XNK0</accession>
<keyword evidence="1" id="KW-1133">Transmembrane helix</keyword>
<feature type="transmembrane region" description="Helical" evidence="1">
    <location>
        <begin position="28"/>
        <end position="51"/>
    </location>
</feature>
<dbReference type="InterPro" id="IPR035965">
    <property type="entry name" value="PAS-like_dom_sf"/>
</dbReference>
<dbReference type="Gene3D" id="3.30.450.20">
    <property type="entry name" value="PAS domain"/>
    <property type="match status" value="1"/>
</dbReference>
<proteinExistence type="predicted"/>
<organism evidence="3">
    <name type="scientific">marine sediment metagenome</name>
    <dbReference type="NCBI Taxonomy" id="412755"/>
    <lineage>
        <taxon>unclassified sequences</taxon>
        <taxon>metagenomes</taxon>
        <taxon>ecological metagenomes</taxon>
    </lineage>
</organism>
<name>X0XNK0_9ZZZZ</name>
<dbReference type="EMBL" id="BARS01056679">
    <property type="protein sequence ID" value="GAG44770.1"/>
    <property type="molecule type" value="Genomic_DNA"/>
</dbReference>
<dbReference type="NCBIfam" id="TIGR00229">
    <property type="entry name" value="sensory_box"/>
    <property type="match status" value="1"/>
</dbReference>
<keyword evidence="1" id="KW-0812">Transmembrane</keyword>
<dbReference type="InterPro" id="IPR013656">
    <property type="entry name" value="PAS_4"/>
</dbReference>
<feature type="non-terminal residue" evidence="3">
    <location>
        <position position="167"/>
    </location>
</feature>
<sequence>GELIAEHREKLSAAETLVHDKHDTSIRIILIVGILTTLIALVVASFVDRFFVRYITKRKRAEEVLREREARYRTLVENIPQKIFLKDRDSTYISCNENYARDLKIESHEIVGKDDYEFYPKQLAEKYRGDDKRIMESGRTEDLEEQYIQDGEKRWVHTLKTPVKDED</sequence>
<evidence type="ECO:0000313" key="3">
    <source>
        <dbReference type="EMBL" id="GAG44770.1"/>
    </source>
</evidence>
<dbReference type="AlphaFoldDB" id="X0XNK0"/>
<dbReference type="SUPFAM" id="SSF55785">
    <property type="entry name" value="PYP-like sensor domain (PAS domain)"/>
    <property type="match status" value="1"/>
</dbReference>
<dbReference type="InterPro" id="IPR000014">
    <property type="entry name" value="PAS"/>
</dbReference>
<feature type="domain" description="PAS" evidence="2">
    <location>
        <begin position="68"/>
        <end position="138"/>
    </location>
</feature>
<reference evidence="3" key="1">
    <citation type="journal article" date="2014" name="Front. Microbiol.">
        <title>High frequency of phylogenetically diverse reductive dehalogenase-homologous genes in deep subseafloor sedimentary metagenomes.</title>
        <authorList>
            <person name="Kawai M."/>
            <person name="Futagami T."/>
            <person name="Toyoda A."/>
            <person name="Takaki Y."/>
            <person name="Nishi S."/>
            <person name="Hori S."/>
            <person name="Arai W."/>
            <person name="Tsubouchi T."/>
            <person name="Morono Y."/>
            <person name="Uchiyama I."/>
            <person name="Ito T."/>
            <person name="Fujiyama A."/>
            <person name="Inagaki F."/>
            <person name="Takami H."/>
        </authorList>
    </citation>
    <scope>NUCLEOTIDE SEQUENCE</scope>
    <source>
        <strain evidence="3">Expedition CK06-06</strain>
    </source>
</reference>
<dbReference type="Pfam" id="PF08448">
    <property type="entry name" value="PAS_4"/>
    <property type="match status" value="1"/>
</dbReference>
<keyword evidence="1" id="KW-0472">Membrane</keyword>
<gene>
    <name evidence="3" type="ORF">S01H1_83387</name>
</gene>
<protein>
    <recommendedName>
        <fullName evidence="2">PAS domain-containing protein</fullName>
    </recommendedName>
</protein>
<feature type="non-terminal residue" evidence="3">
    <location>
        <position position="1"/>
    </location>
</feature>
<evidence type="ECO:0000259" key="2">
    <source>
        <dbReference type="PROSITE" id="PS50112"/>
    </source>
</evidence>